<keyword evidence="2" id="KW-1185">Reference proteome</keyword>
<reference evidence="1 2" key="1">
    <citation type="submission" date="2017-05" db="EMBL/GenBank/DDBJ databases">
        <authorList>
            <person name="Varghese N."/>
            <person name="Submissions S."/>
        </authorList>
    </citation>
    <scope>NUCLEOTIDE SEQUENCE [LARGE SCALE GENOMIC DNA]</scope>
    <source>
        <strain evidence="1 2">DSM 25457</strain>
    </source>
</reference>
<accession>A0ABY1Q721</accession>
<dbReference type="SUPFAM" id="SSF82171">
    <property type="entry name" value="DPP6 N-terminal domain-like"/>
    <property type="match status" value="1"/>
</dbReference>
<dbReference type="Proteomes" id="UP001158067">
    <property type="component" value="Unassembled WGS sequence"/>
</dbReference>
<comment type="caution">
    <text evidence="1">The sequence shown here is derived from an EMBL/GenBank/DDBJ whole genome shotgun (WGS) entry which is preliminary data.</text>
</comment>
<dbReference type="EMBL" id="FXUG01000006">
    <property type="protein sequence ID" value="SMP59356.1"/>
    <property type="molecule type" value="Genomic_DNA"/>
</dbReference>
<proteinExistence type="predicted"/>
<name>A0ABY1Q721_9BACT</name>
<sequence>MKRDGSQMKANSTRRDALKTMVTATALASVGRTGRAELARTQAADSLPPTRQITHGPLNHWFGYYDKLEFDLTNRFVLSGQVAFEHRTPRADDTIRVGMVDTSNGDQWIRLGKSCAWGWQQGCMLQWRPQSESEVVWNDRQGDQYVCRVMDVKTKELRTLPRPIYALSADGKWAITADFSRIQRMRPGYGYVGLEDPCTTLRAPENSGVWKMNMDTGESELIFSLADAARINYQGKSLADQWNYFNHLLVSPDSSRFIVLHRWRESTGSGPDAEPVGRFTTRMFTVAMDGSDPTILDPSGNTSHFIWRDPAHICAWTKPTGKPWAFYLFRDQTDQIQTVGEGVMKQNGHNTYVPNTDNEWILNDTYPQKGSRTQNPYLYHVPSNRVVSLGQFHSPTQYTGEWRCDTHPRNSNDGKSVVIDSPHHEGRQLHLIDIREIVGS</sequence>
<evidence type="ECO:0000313" key="2">
    <source>
        <dbReference type="Proteomes" id="UP001158067"/>
    </source>
</evidence>
<protein>
    <submittedName>
        <fullName evidence="1">Uncharacterized protein</fullName>
    </submittedName>
</protein>
<evidence type="ECO:0000313" key="1">
    <source>
        <dbReference type="EMBL" id="SMP59356.1"/>
    </source>
</evidence>
<gene>
    <name evidence="1" type="ORF">SAMN06265222_106215</name>
</gene>
<organism evidence="1 2">
    <name type="scientific">Neorhodopirellula lusitana</name>
    <dbReference type="NCBI Taxonomy" id="445327"/>
    <lineage>
        <taxon>Bacteria</taxon>
        <taxon>Pseudomonadati</taxon>
        <taxon>Planctomycetota</taxon>
        <taxon>Planctomycetia</taxon>
        <taxon>Pirellulales</taxon>
        <taxon>Pirellulaceae</taxon>
        <taxon>Neorhodopirellula</taxon>
    </lineage>
</organism>